<proteinExistence type="inferred from homology"/>
<protein>
    <recommendedName>
        <fullName evidence="10">Cysteine--tRNA ligase</fullName>
        <ecNumber evidence="10">6.1.1.16</ecNumber>
    </recommendedName>
    <alternativeName>
        <fullName evidence="10">Cysteinyl-tRNA synthetase</fullName>
        <shortName evidence="10">CysRS</shortName>
    </alternativeName>
</protein>
<dbReference type="CDD" id="cd00672">
    <property type="entry name" value="CysRS_core"/>
    <property type="match status" value="1"/>
</dbReference>
<keyword evidence="9 10" id="KW-0030">Aminoacyl-tRNA synthetase</keyword>
<gene>
    <name evidence="10 13" type="primary">cysS</name>
    <name evidence="13" type="ORF">MFFC18_40670</name>
</gene>
<feature type="binding site" evidence="10">
    <location>
        <position position="281"/>
    </location>
    <ligand>
        <name>Zn(2+)</name>
        <dbReference type="ChEBI" id="CHEBI:29105"/>
    </ligand>
</feature>
<evidence type="ECO:0000256" key="9">
    <source>
        <dbReference type="ARBA" id="ARBA00023146"/>
    </source>
</evidence>
<comment type="subunit">
    <text evidence="2 10">Monomer.</text>
</comment>
<feature type="binding site" evidence="10">
    <location>
        <position position="317"/>
    </location>
    <ligand>
        <name>ATP</name>
        <dbReference type="ChEBI" id="CHEBI:30616"/>
    </ligand>
</feature>
<sequence length="523" mass="58313">MIPFSTSQPHSNHSTMKFQFYNSLTNSTEEFKSLEPNKVRMYSCGPTVYDFAHIGNFRSFLFGDLLRRSLELGGYEVDHVMNITDVGHMVEGEEDRMKKAGDRVKENKKSGRVAEGEIDDPNDPWQIADYYTNAFMDDSRKLGYKIAFEYPEKVPRATQHIDGMIDMIQRLLERGHAYIAGDAVYFSTESFPDYGKLSGNTMSELQSGAGGRVSASNQSSKKHPADFLLWKADEAHIMKWESPWGVGYPGWHIECSVMASKLLGSDVIDIHTGGEDLIFPHHECEIAQSCGCSGKDSFANFWIHARFLFVEGEKMSKSLGNFYTARDVFEGKVKDKDGNPMGKPVHPAVLRFELIKAHYRTNMNFTAKGLVDSASTIQRLMKFRAELESKTGGETAEVDLNHPVLGAFAAALGDDLNIAEALGVMHPWVRGDHPDPQESLAVWKAMNSVLQLAPLNEGMDGDQATGSDDGGGDDQAEQWRVAMVAARKDKDYAASDEYRDKLLEAGYEVEISKDDVTIRKKLA</sequence>
<evidence type="ECO:0000256" key="7">
    <source>
        <dbReference type="ARBA" id="ARBA00022840"/>
    </source>
</evidence>
<dbReference type="GO" id="GO:0005829">
    <property type="term" value="C:cytosol"/>
    <property type="evidence" value="ECO:0007669"/>
    <property type="project" value="TreeGrafter"/>
</dbReference>
<reference evidence="13 14" key="1">
    <citation type="submission" date="2019-08" db="EMBL/GenBank/DDBJ databases">
        <title>Deep-cultivation of Planctomycetes and their phenomic and genomic characterization uncovers novel biology.</title>
        <authorList>
            <person name="Wiegand S."/>
            <person name="Jogler M."/>
            <person name="Boedeker C."/>
            <person name="Pinto D."/>
            <person name="Vollmers J."/>
            <person name="Rivas-Marin E."/>
            <person name="Kohn T."/>
            <person name="Peeters S.H."/>
            <person name="Heuer A."/>
            <person name="Rast P."/>
            <person name="Oberbeckmann S."/>
            <person name="Bunk B."/>
            <person name="Jeske O."/>
            <person name="Meyerdierks A."/>
            <person name="Storesund J.E."/>
            <person name="Kallscheuer N."/>
            <person name="Luecker S."/>
            <person name="Lage O.M."/>
            <person name="Pohl T."/>
            <person name="Merkel B.J."/>
            <person name="Hornburger P."/>
            <person name="Mueller R.-W."/>
            <person name="Bruemmer F."/>
            <person name="Labrenz M."/>
            <person name="Spormann A.M."/>
            <person name="Op den Camp H."/>
            <person name="Overmann J."/>
            <person name="Amann R."/>
            <person name="Jetten M.S.M."/>
            <person name="Mascher T."/>
            <person name="Medema M.H."/>
            <person name="Devos D.P."/>
            <person name="Kaster A.-K."/>
            <person name="Ovreas L."/>
            <person name="Rohde M."/>
            <person name="Galperin M.Y."/>
            <person name="Jogler C."/>
        </authorList>
    </citation>
    <scope>NUCLEOTIDE SEQUENCE [LARGE SCALE GENOMIC DNA]</scope>
    <source>
        <strain evidence="13 14">FC18</strain>
    </source>
</reference>
<comment type="catalytic activity">
    <reaction evidence="10">
        <text>tRNA(Cys) + L-cysteine + ATP = L-cysteinyl-tRNA(Cys) + AMP + diphosphate</text>
        <dbReference type="Rhea" id="RHEA:17773"/>
        <dbReference type="Rhea" id="RHEA-COMP:9661"/>
        <dbReference type="Rhea" id="RHEA-COMP:9679"/>
        <dbReference type="ChEBI" id="CHEBI:30616"/>
        <dbReference type="ChEBI" id="CHEBI:33019"/>
        <dbReference type="ChEBI" id="CHEBI:35235"/>
        <dbReference type="ChEBI" id="CHEBI:78442"/>
        <dbReference type="ChEBI" id="CHEBI:78517"/>
        <dbReference type="ChEBI" id="CHEBI:456215"/>
        <dbReference type="EC" id="6.1.1.16"/>
    </reaction>
</comment>
<dbReference type="GO" id="GO:0006423">
    <property type="term" value="P:cysteinyl-tRNA aminoacylation"/>
    <property type="evidence" value="ECO:0007669"/>
    <property type="project" value="UniProtKB-UniRule"/>
</dbReference>
<feature type="region of interest" description="Disordered" evidence="11">
    <location>
        <begin position="98"/>
        <end position="118"/>
    </location>
</feature>
<evidence type="ECO:0000256" key="1">
    <source>
        <dbReference type="ARBA" id="ARBA00005594"/>
    </source>
</evidence>
<keyword evidence="6 10" id="KW-0862">Zinc</keyword>
<dbReference type="InterPro" id="IPR024909">
    <property type="entry name" value="Cys-tRNA/MSH_ligase"/>
</dbReference>
<evidence type="ECO:0000256" key="5">
    <source>
        <dbReference type="ARBA" id="ARBA00022741"/>
    </source>
</evidence>
<keyword evidence="4 10" id="KW-0479">Metal-binding</keyword>
<evidence type="ECO:0000313" key="13">
    <source>
        <dbReference type="EMBL" id="QEG24151.1"/>
    </source>
</evidence>
<feature type="domain" description="tRNA synthetases class I catalytic" evidence="12">
    <location>
        <begin position="31"/>
        <end position="371"/>
    </location>
</feature>
<dbReference type="STRING" id="980251.GCA_001642875_00643"/>
<dbReference type="InterPro" id="IPR032678">
    <property type="entry name" value="tRNA-synt_1_cat_dom"/>
</dbReference>
<accession>A0A5B9PNM8</accession>
<keyword evidence="8 10" id="KW-0648">Protein biosynthesis</keyword>
<comment type="similarity">
    <text evidence="1 10">Belongs to the class-I aminoacyl-tRNA synthetase family.</text>
</comment>
<evidence type="ECO:0000256" key="8">
    <source>
        <dbReference type="ARBA" id="ARBA00022917"/>
    </source>
</evidence>
<keyword evidence="5 10" id="KW-0547">Nucleotide-binding</keyword>
<dbReference type="PANTHER" id="PTHR10890">
    <property type="entry name" value="CYSTEINYL-TRNA SYNTHETASE"/>
    <property type="match status" value="1"/>
</dbReference>
<keyword evidence="7 10" id="KW-0067">ATP-binding</keyword>
<feature type="binding site" evidence="10">
    <location>
        <position position="44"/>
    </location>
    <ligand>
        <name>Zn(2+)</name>
        <dbReference type="ChEBI" id="CHEBI:29105"/>
    </ligand>
</feature>
<dbReference type="AlphaFoldDB" id="A0A5B9PNM8"/>
<dbReference type="HAMAP" id="MF_00041">
    <property type="entry name" value="Cys_tRNA_synth"/>
    <property type="match status" value="1"/>
</dbReference>
<feature type="short sequence motif" description="'HIGH' region" evidence="10">
    <location>
        <begin position="46"/>
        <end position="56"/>
    </location>
</feature>
<dbReference type="InterPro" id="IPR009080">
    <property type="entry name" value="tRNAsynth_Ia_anticodon-bd"/>
</dbReference>
<dbReference type="OrthoDB" id="9815130at2"/>
<feature type="compositionally biased region" description="Basic and acidic residues" evidence="11">
    <location>
        <begin position="98"/>
        <end position="115"/>
    </location>
</feature>
<dbReference type="PRINTS" id="PR00983">
    <property type="entry name" value="TRNASYNTHCYS"/>
</dbReference>
<dbReference type="KEGG" id="mff:MFFC18_40670"/>
<dbReference type="SUPFAM" id="SSF52374">
    <property type="entry name" value="Nucleotidylyl transferase"/>
    <property type="match status" value="1"/>
</dbReference>
<dbReference type="Proteomes" id="UP000322214">
    <property type="component" value="Chromosome"/>
</dbReference>
<dbReference type="Pfam" id="PF01406">
    <property type="entry name" value="tRNA-synt_1e"/>
    <property type="match status" value="1"/>
</dbReference>
<feature type="binding site" evidence="10">
    <location>
        <position position="285"/>
    </location>
    <ligand>
        <name>Zn(2+)</name>
        <dbReference type="ChEBI" id="CHEBI:29105"/>
    </ligand>
</feature>
<evidence type="ECO:0000259" key="12">
    <source>
        <dbReference type="Pfam" id="PF01406"/>
    </source>
</evidence>
<keyword evidence="3 10" id="KW-0436">Ligase</keyword>
<keyword evidence="10" id="KW-0963">Cytoplasm</keyword>
<evidence type="ECO:0000256" key="11">
    <source>
        <dbReference type="SAM" id="MobiDB-lite"/>
    </source>
</evidence>
<dbReference type="GO" id="GO:0004817">
    <property type="term" value="F:cysteine-tRNA ligase activity"/>
    <property type="evidence" value="ECO:0007669"/>
    <property type="project" value="UniProtKB-UniRule"/>
</dbReference>
<dbReference type="InterPro" id="IPR015803">
    <property type="entry name" value="Cys-tRNA-ligase"/>
</dbReference>
<feature type="binding site" evidence="10">
    <location>
        <position position="255"/>
    </location>
    <ligand>
        <name>Zn(2+)</name>
        <dbReference type="ChEBI" id="CHEBI:29105"/>
    </ligand>
</feature>
<name>A0A5B9PNM8_9BACT</name>
<comment type="cofactor">
    <cofactor evidence="10">
        <name>Zn(2+)</name>
        <dbReference type="ChEBI" id="CHEBI:29105"/>
    </cofactor>
    <text evidence="10">Binds 1 zinc ion per subunit.</text>
</comment>
<comment type="subcellular location">
    <subcellularLocation>
        <location evidence="10">Cytoplasm</location>
    </subcellularLocation>
</comment>
<feature type="short sequence motif" description="'KMSKS' region" evidence="10">
    <location>
        <begin position="314"/>
        <end position="318"/>
    </location>
</feature>
<evidence type="ECO:0000256" key="4">
    <source>
        <dbReference type="ARBA" id="ARBA00022723"/>
    </source>
</evidence>
<evidence type="ECO:0000256" key="10">
    <source>
        <dbReference type="HAMAP-Rule" id="MF_00041"/>
    </source>
</evidence>
<evidence type="ECO:0000256" key="3">
    <source>
        <dbReference type="ARBA" id="ARBA00022598"/>
    </source>
</evidence>
<dbReference type="InterPro" id="IPR014729">
    <property type="entry name" value="Rossmann-like_a/b/a_fold"/>
</dbReference>
<dbReference type="PANTHER" id="PTHR10890:SF3">
    <property type="entry name" value="CYSTEINE--TRNA LIGASE, CYTOPLASMIC"/>
    <property type="match status" value="1"/>
</dbReference>
<dbReference type="GO" id="GO:0005524">
    <property type="term" value="F:ATP binding"/>
    <property type="evidence" value="ECO:0007669"/>
    <property type="project" value="UniProtKB-UniRule"/>
</dbReference>
<dbReference type="Gene3D" id="3.40.50.620">
    <property type="entry name" value="HUPs"/>
    <property type="match status" value="1"/>
</dbReference>
<dbReference type="SUPFAM" id="SSF47323">
    <property type="entry name" value="Anticodon-binding domain of a subclass of class I aminoacyl-tRNA synthetases"/>
    <property type="match status" value="1"/>
</dbReference>
<dbReference type="Gene3D" id="1.20.120.1910">
    <property type="entry name" value="Cysteine-tRNA ligase, C-terminal anti-codon recognition domain"/>
    <property type="match status" value="1"/>
</dbReference>
<dbReference type="EC" id="6.1.1.16" evidence="10"/>
<dbReference type="EMBL" id="CP042912">
    <property type="protein sequence ID" value="QEG24151.1"/>
    <property type="molecule type" value="Genomic_DNA"/>
</dbReference>
<evidence type="ECO:0000313" key="14">
    <source>
        <dbReference type="Proteomes" id="UP000322214"/>
    </source>
</evidence>
<evidence type="ECO:0000256" key="6">
    <source>
        <dbReference type="ARBA" id="ARBA00022833"/>
    </source>
</evidence>
<dbReference type="NCBIfam" id="TIGR00435">
    <property type="entry name" value="cysS"/>
    <property type="match status" value="1"/>
</dbReference>
<keyword evidence="14" id="KW-1185">Reference proteome</keyword>
<organism evidence="13 14">
    <name type="scientific">Mariniblastus fucicola</name>
    <dbReference type="NCBI Taxonomy" id="980251"/>
    <lineage>
        <taxon>Bacteria</taxon>
        <taxon>Pseudomonadati</taxon>
        <taxon>Planctomycetota</taxon>
        <taxon>Planctomycetia</taxon>
        <taxon>Pirellulales</taxon>
        <taxon>Pirellulaceae</taxon>
        <taxon>Mariniblastus</taxon>
    </lineage>
</organism>
<dbReference type="GO" id="GO:0008270">
    <property type="term" value="F:zinc ion binding"/>
    <property type="evidence" value="ECO:0007669"/>
    <property type="project" value="UniProtKB-UniRule"/>
</dbReference>
<evidence type="ECO:0000256" key="2">
    <source>
        <dbReference type="ARBA" id="ARBA00011245"/>
    </source>
</evidence>